<dbReference type="Proteomes" id="UP000076857">
    <property type="component" value="Chromosome"/>
</dbReference>
<reference evidence="1 2" key="1">
    <citation type="submission" date="2016-04" db="EMBL/GenBank/DDBJ databases">
        <authorList>
            <person name="Qiu J."/>
        </authorList>
    </citation>
    <scope>NUCLEOTIDE SEQUENCE [LARGE SCALE GENOMIC DNA]</scope>
    <source>
        <strain evidence="1 2">JQ581</strain>
    </source>
</reference>
<dbReference type="RefSeq" id="WP_155737815.1">
    <property type="nucleotide sequence ID" value="NZ_CP050951.1"/>
</dbReference>
<name>A0AAP9N4W4_PSEPU</name>
<dbReference type="EMBL" id="CP050951">
    <property type="protein sequence ID" value="QJQ12825.1"/>
    <property type="molecule type" value="Genomic_DNA"/>
</dbReference>
<organism evidence="1 2">
    <name type="scientific">Pseudomonas putida</name>
    <name type="common">Arthrobacter siderocapsulatus</name>
    <dbReference type="NCBI Taxonomy" id="303"/>
    <lineage>
        <taxon>Bacteria</taxon>
        <taxon>Pseudomonadati</taxon>
        <taxon>Pseudomonadota</taxon>
        <taxon>Gammaproteobacteria</taxon>
        <taxon>Pseudomonadales</taxon>
        <taxon>Pseudomonadaceae</taxon>
        <taxon>Pseudomonas</taxon>
    </lineage>
</organism>
<sequence>MSSDSWDDNCLTPLERAAGVGRLLNGGTRCHCGRWECDLDHAHEPDEKKNVPLNSEKFKAAVKLVAGLKNNRKIKLALIYKVYNDSLQFAIVRYMTKESLPGYYATILKNSECINRLAEGILYKVCKIEPTTLLNDQISNLSKSLRQNTSRLTAYDRVTQIQEFIHSAVDRHLGIGTAQKIPVTPMKNALSAARLHFNIFDIVDRQPGYVEYIDAVSNASLQMEYDDPRPSTAFSGKKFWPRWRVRHLRPLSYYFPQHHRANIQALRKLDENVPPEEFIKNAAFTYANNNYAK</sequence>
<evidence type="ECO:0000313" key="2">
    <source>
        <dbReference type="Proteomes" id="UP000076857"/>
    </source>
</evidence>
<gene>
    <name evidence="1" type="ORF">A3L25_026715</name>
</gene>
<evidence type="ECO:0000313" key="1">
    <source>
        <dbReference type="EMBL" id="QJQ12825.1"/>
    </source>
</evidence>
<protein>
    <submittedName>
        <fullName evidence="1">Uncharacterized protein</fullName>
    </submittedName>
</protein>
<dbReference type="AlphaFoldDB" id="A0AAP9N4W4"/>
<proteinExistence type="predicted"/>
<reference evidence="1 2" key="2">
    <citation type="submission" date="2020-04" db="EMBL/GenBank/DDBJ databases">
        <title>Complete genome sequence of Pseudomonas putida strain JQ581.</title>
        <authorList>
            <person name="Mu Y."/>
        </authorList>
    </citation>
    <scope>NUCLEOTIDE SEQUENCE [LARGE SCALE GENOMIC DNA]</scope>
    <source>
        <strain evidence="1 2">JQ581</strain>
    </source>
</reference>
<accession>A0AAP9N4W4</accession>